<evidence type="ECO:0000313" key="1">
    <source>
        <dbReference type="EMBL" id="URN94508.1"/>
    </source>
</evidence>
<accession>A0A9J6ZEM8</accession>
<dbReference type="InterPro" id="IPR023292">
    <property type="entry name" value="NTP_PyroPHydrolase-like_dom_sf"/>
</dbReference>
<dbReference type="Pfam" id="PF01503">
    <property type="entry name" value="PRA-PH"/>
    <property type="match status" value="1"/>
</dbReference>
<protein>
    <submittedName>
        <fullName evidence="1">HAD family hydrolase</fullName>
    </submittedName>
</protein>
<keyword evidence="1" id="KW-0378">Hydrolase</keyword>
<name>A0A9J6ZEM8_9BACL</name>
<dbReference type="GO" id="GO:0016787">
    <property type="term" value="F:hydrolase activity"/>
    <property type="evidence" value="ECO:0007669"/>
    <property type="project" value="UniProtKB-KW"/>
</dbReference>
<dbReference type="InterPro" id="IPR021130">
    <property type="entry name" value="PRib-ATP_PPHydrolase-like"/>
</dbReference>
<evidence type="ECO:0000313" key="2">
    <source>
        <dbReference type="Proteomes" id="UP001056756"/>
    </source>
</evidence>
<reference evidence="1" key="1">
    <citation type="submission" date="2022-05" db="EMBL/GenBank/DDBJ databases">
        <title>Novel bacterial taxa in a minimal lignocellulolytic consortium and its capacity to transform plastics disclosed by genome-resolved metagenomics.</title>
        <authorList>
            <person name="Rodriguez C.A.D."/>
            <person name="Diaz-Garcia L."/>
            <person name="Herrera K."/>
            <person name="Tarazona N.A."/>
            <person name="Sproer C."/>
            <person name="Overmann J."/>
            <person name="Jimenez D.J."/>
        </authorList>
    </citation>
    <scope>NUCLEOTIDE SEQUENCE</scope>
    <source>
        <strain evidence="1">MAG5</strain>
    </source>
</reference>
<organism evidence="1 2">
    <name type="scientific">Candidatus Pristimantibacillus lignocellulolyticus</name>
    <dbReference type="NCBI Taxonomy" id="2994561"/>
    <lineage>
        <taxon>Bacteria</taxon>
        <taxon>Bacillati</taxon>
        <taxon>Bacillota</taxon>
        <taxon>Bacilli</taxon>
        <taxon>Bacillales</taxon>
        <taxon>Paenibacillaceae</taxon>
        <taxon>Candidatus Pristimantibacillus</taxon>
    </lineage>
</organism>
<dbReference type="AlphaFoldDB" id="A0A9J6ZEM8"/>
<dbReference type="Proteomes" id="UP001056756">
    <property type="component" value="Chromosome"/>
</dbReference>
<dbReference type="KEGG" id="plig:NAG76_22270"/>
<sequence>MKTLTEQIKEFHIACDEVMPQVPTMLEVDPEAVYIAKDIELMSQGIKRYTANESDNLLLKRVSWMLEEIAELLRADSIEGQVDALVDLTVFTKGTYTYMGLTPEPFEDIVMQANMGKVGENGKVLKNEQGKIIKPDGWHEQYAPEPKIAAEIERQRVEADRLILLPEDLSF</sequence>
<dbReference type="Gene3D" id="1.10.3420.10">
    <property type="entry name" value="putative ntp pyrophosphohydrolase like domain"/>
    <property type="match status" value="1"/>
</dbReference>
<gene>
    <name evidence="1" type="ORF">NAG76_22270</name>
</gene>
<proteinExistence type="predicted"/>
<dbReference type="EMBL" id="CP097899">
    <property type="protein sequence ID" value="URN94508.1"/>
    <property type="molecule type" value="Genomic_DNA"/>
</dbReference>